<proteinExistence type="predicted"/>
<feature type="transmembrane region" description="Helical" evidence="1">
    <location>
        <begin position="138"/>
        <end position="159"/>
    </location>
</feature>
<organism evidence="3">
    <name type="scientific">Laccaria bicolor (strain S238N-H82 / ATCC MYA-4686)</name>
    <name type="common">Bicoloured deceiver</name>
    <name type="synonym">Laccaria laccata var. bicolor</name>
    <dbReference type="NCBI Taxonomy" id="486041"/>
    <lineage>
        <taxon>Eukaryota</taxon>
        <taxon>Fungi</taxon>
        <taxon>Dikarya</taxon>
        <taxon>Basidiomycota</taxon>
        <taxon>Agaricomycotina</taxon>
        <taxon>Agaricomycetes</taxon>
        <taxon>Agaricomycetidae</taxon>
        <taxon>Agaricales</taxon>
        <taxon>Agaricineae</taxon>
        <taxon>Hydnangiaceae</taxon>
        <taxon>Laccaria</taxon>
    </lineage>
</organism>
<dbReference type="STRING" id="486041.B0E157"/>
<dbReference type="HOGENOM" id="CLU_109463_0_1_1"/>
<evidence type="ECO:0000313" key="3">
    <source>
        <dbReference type="Proteomes" id="UP000001194"/>
    </source>
</evidence>
<reference evidence="2 3" key="1">
    <citation type="journal article" date="2008" name="Nature">
        <title>The genome of Laccaria bicolor provides insights into mycorrhizal symbiosis.</title>
        <authorList>
            <person name="Martin F."/>
            <person name="Aerts A."/>
            <person name="Ahren D."/>
            <person name="Brun A."/>
            <person name="Danchin E.G.J."/>
            <person name="Duchaussoy F."/>
            <person name="Gibon J."/>
            <person name="Kohler A."/>
            <person name="Lindquist E."/>
            <person name="Pereda V."/>
            <person name="Salamov A."/>
            <person name="Shapiro H.J."/>
            <person name="Wuyts J."/>
            <person name="Blaudez D."/>
            <person name="Buee M."/>
            <person name="Brokstein P."/>
            <person name="Canbaeck B."/>
            <person name="Cohen D."/>
            <person name="Courty P.E."/>
            <person name="Coutinho P.M."/>
            <person name="Delaruelle C."/>
            <person name="Detter J.C."/>
            <person name="Deveau A."/>
            <person name="DiFazio S."/>
            <person name="Duplessis S."/>
            <person name="Fraissinet-Tachet L."/>
            <person name="Lucic E."/>
            <person name="Frey-Klett P."/>
            <person name="Fourrey C."/>
            <person name="Feussner I."/>
            <person name="Gay G."/>
            <person name="Grimwood J."/>
            <person name="Hoegger P.J."/>
            <person name="Jain P."/>
            <person name="Kilaru S."/>
            <person name="Labbe J."/>
            <person name="Lin Y.C."/>
            <person name="Legue V."/>
            <person name="Le Tacon F."/>
            <person name="Marmeisse R."/>
            <person name="Melayah D."/>
            <person name="Montanini B."/>
            <person name="Muratet M."/>
            <person name="Nehls U."/>
            <person name="Niculita-Hirzel H."/>
            <person name="Oudot-Le Secq M.P."/>
            <person name="Peter M."/>
            <person name="Quesneville H."/>
            <person name="Rajashekar B."/>
            <person name="Reich M."/>
            <person name="Rouhier N."/>
            <person name="Schmutz J."/>
            <person name="Yin T."/>
            <person name="Chalot M."/>
            <person name="Henrissat B."/>
            <person name="Kuees U."/>
            <person name="Lucas S."/>
            <person name="Van de Peer Y."/>
            <person name="Podila G.K."/>
            <person name="Polle A."/>
            <person name="Pukkila P.J."/>
            <person name="Richardson P.M."/>
            <person name="Rouze P."/>
            <person name="Sanders I.R."/>
            <person name="Stajich J.E."/>
            <person name="Tunlid A."/>
            <person name="Tuskan G."/>
            <person name="Grigoriev I.V."/>
        </authorList>
    </citation>
    <scope>NUCLEOTIDE SEQUENCE [LARGE SCALE GENOMIC DNA]</scope>
    <source>
        <strain evidence="3">S238N-H82 / ATCC MYA-4686</strain>
    </source>
</reference>
<dbReference type="EMBL" id="DS547165">
    <property type="protein sequence ID" value="EDQ99369.1"/>
    <property type="molecule type" value="Genomic_DNA"/>
</dbReference>
<evidence type="ECO:0000313" key="2">
    <source>
        <dbReference type="EMBL" id="EDQ99369.1"/>
    </source>
</evidence>
<accession>B0E157</accession>
<dbReference type="OrthoDB" id="2117453at2759"/>
<feature type="transmembrane region" description="Helical" evidence="1">
    <location>
        <begin position="98"/>
        <end position="118"/>
    </location>
</feature>
<gene>
    <name evidence="2" type="ORF">LACBIDRAFT_316564</name>
</gene>
<protein>
    <submittedName>
        <fullName evidence="2">Predicted protein</fullName>
    </submittedName>
</protein>
<keyword evidence="1" id="KW-0472">Membrane</keyword>
<keyword evidence="1" id="KW-1133">Transmembrane helix</keyword>
<feature type="transmembrane region" description="Helical" evidence="1">
    <location>
        <begin position="70"/>
        <end position="91"/>
    </location>
</feature>
<keyword evidence="1" id="KW-0812">Transmembrane</keyword>
<dbReference type="InParanoid" id="B0E157"/>
<dbReference type="KEGG" id="lbc:LACBIDRAFT_316564"/>
<keyword evidence="3" id="KW-1185">Reference proteome</keyword>
<dbReference type="AlphaFoldDB" id="B0E157"/>
<dbReference type="Proteomes" id="UP000001194">
    <property type="component" value="Unassembled WGS sequence"/>
</dbReference>
<sequence length="178" mass="19903">MGFTSMLDFFRWAHPLFFGVIVVFAIIEVRSPLCHAIPIPTNLASVEHLRAKYNAHHNFTHRSLRTRVRYTLFGTIFLITFLVAPTGLILTSMAAHGIFVFMAWVLWVAAAAAITQSVGGNLNCKTQHEFVYCGHLNALEAFAWMIWIILTFLLVAIIVRGVIVVRRAEGYGGGLVDE</sequence>
<evidence type="ECO:0000256" key="1">
    <source>
        <dbReference type="SAM" id="Phobius"/>
    </source>
</evidence>
<dbReference type="GeneID" id="6085606"/>
<name>B0E157_LACBS</name>
<dbReference type="RefSeq" id="XP_001889920.1">
    <property type="nucleotide sequence ID" value="XM_001889885.1"/>
</dbReference>